<feature type="region of interest" description="Disordered" evidence="1">
    <location>
        <begin position="11"/>
        <end position="39"/>
    </location>
</feature>
<dbReference type="Proteomes" id="UP000015106">
    <property type="component" value="Chromosome 4"/>
</dbReference>
<sequence length="142" mass="16338">MHLTGPRRRFHCPRWPGWASETSRRAPTVPDRRRPPLSGHIIHLPPRRRQLHMRGTARRGRRGDLGSALLSRDATGRWALACPPRPQGVRRIARPRPRREPTGVSALMNTCDSVNHVYLLLVLSCIYQGREFQKLESGRLFQ</sequence>
<keyword evidence="3" id="KW-1185">Reference proteome</keyword>
<accession>A0A8R7UAP6</accession>
<name>A0A8R7UAP6_TRIUA</name>
<evidence type="ECO:0000313" key="3">
    <source>
        <dbReference type="Proteomes" id="UP000015106"/>
    </source>
</evidence>
<dbReference type="AlphaFoldDB" id="A0A8R7UAP6"/>
<reference evidence="3" key="1">
    <citation type="journal article" date="2013" name="Nature">
        <title>Draft genome of the wheat A-genome progenitor Triticum urartu.</title>
        <authorList>
            <person name="Ling H.Q."/>
            <person name="Zhao S."/>
            <person name="Liu D."/>
            <person name="Wang J."/>
            <person name="Sun H."/>
            <person name="Zhang C."/>
            <person name="Fan H."/>
            <person name="Li D."/>
            <person name="Dong L."/>
            <person name="Tao Y."/>
            <person name="Gao C."/>
            <person name="Wu H."/>
            <person name="Li Y."/>
            <person name="Cui Y."/>
            <person name="Guo X."/>
            <person name="Zheng S."/>
            <person name="Wang B."/>
            <person name="Yu K."/>
            <person name="Liang Q."/>
            <person name="Yang W."/>
            <person name="Lou X."/>
            <person name="Chen J."/>
            <person name="Feng M."/>
            <person name="Jian J."/>
            <person name="Zhang X."/>
            <person name="Luo G."/>
            <person name="Jiang Y."/>
            <person name="Liu J."/>
            <person name="Wang Z."/>
            <person name="Sha Y."/>
            <person name="Zhang B."/>
            <person name="Wu H."/>
            <person name="Tang D."/>
            <person name="Shen Q."/>
            <person name="Xue P."/>
            <person name="Zou S."/>
            <person name="Wang X."/>
            <person name="Liu X."/>
            <person name="Wang F."/>
            <person name="Yang Y."/>
            <person name="An X."/>
            <person name="Dong Z."/>
            <person name="Zhang K."/>
            <person name="Zhang X."/>
            <person name="Luo M.C."/>
            <person name="Dvorak J."/>
            <person name="Tong Y."/>
            <person name="Wang J."/>
            <person name="Yang H."/>
            <person name="Li Z."/>
            <person name="Wang D."/>
            <person name="Zhang A."/>
            <person name="Wang J."/>
        </authorList>
    </citation>
    <scope>NUCLEOTIDE SEQUENCE</scope>
    <source>
        <strain evidence="3">cv. G1812</strain>
    </source>
</reference>
<reference evidence="2" key="3">
    <citation type="submission" date="2022-06" db="UniProtKB">
        <authorList>
            <consortium name="EnsemblPlants"/>
        </authorList>
    </citation>
    <scope>IDENTIFICATION</scope>
</reference>
<evidence type="ECO:0000256" key="1">
    <source>
        <dbReference type="SAM" id="MobiDB-lite"/>
    </source>
</evidence>
<evidence type="ECO:0000313" key="2">
    <source>
        <dbReference type="EnsemblPlants" id="TuG1812G0400002506.01.T01.cds453747"/>
    </source>
</evidence>
<protein>
    <submittedName>
        <fullName evidence="2">Uncharacterized protein</fullName>
    </submittedName>
</protein>
<dbReference type="Gramene" id="TuG1812G0400002506.01.T01">
    <property type="protein sequence ID" value="TuG1812G0400002506.01.T01.cds453747"/>
    <property type="gene ID" value="TuG1812G0400002506.01"/>
</dbReference>
<proteinExistence type="predicted"/>
<reference evidence="2" key="2">
    <citation type="submission" date="2018-03" db="EMBL/GenBank/DDBJ databases">
        <title>The Triticum urartu genome reveals the dynamic nature of wheat genome evolution.</title>
        <authorList>
            <person name="Ling H."/>
            <person name="Ma B."/>
            <person name="Shi X."/>
            <person name="Liu H."/>
            <person name="Dong L."/>
            <person name="Sun H."/>
            <person name="Cao Y."/>
            <person name="Gao Q."/>
            <person name="Zheng S."/>
            <person name="Li Y."/>
            <person name="Yu Y."/>
            <person name="Du H."/>
            <person name="Qi M."/>
            <person name="Li Y."/>
            <person name="Yu H."/>
            <person name="Cui Y."/>
            <person name="Wang N."/>
            <person name="Chen C."/>
            <person name="Wu H."/>
            <person name="Zhao Y."/>
            <person name="Zhang J."/>
            <person name="Li Y."/>
            <person name="Zhou W."/>
            <person name="Zhang B."/>
            <person name="Hu W."/>
            <person name="Eijk M."/>
            <person name="Tang J."/>
            <person name="Witsenboer H."/>
            <person name="Zhao S."/>
            <person name="Li Z."/>
            <person name="Zhang A."/>
            <person name="Wang D."/>
            <person name="Liang C."/>
        </authorList>
    </citation>
    <scope>NUCLEOTIDE SEQUENCE [LARGE SCALE GENOMIC DNA]</scope>
    <source>
        <strain evidence="2">cv. G1812</strain>
    </source>
</reference>
<organism evidence="2 3">
    <name type="scientific">Triticum urartu</name>
    <name type="common">Red wild einkorn</name>
    <name type="synonym">Crithodium urartu</name>
    <dbReference type="NCBI Taxonomy" id="4572"/>
    <lineage>
        <taxon>Eukaryota</taxon>
        <taxon>Viridiplantae</taxon>
        <taxon>Streptophyta</taxon>
        <taxon>Embryophyta</taxon>
        <taxon>Tracheophyta</taxon>
        <taxon>Spermatophyta</taxon>
        <taxon>Magnoliopsida</taxon>
        <taxon>Liliopsida</taxon>
        <taxon>Poales</taxon>
        <taxon>Poaceae</taxon>
        <taxon>BOP clade</taxon>
        <taxon>Pooideae</taxon>
        <taxon>Triticodae</taxon>
        <taxon>Triticeae</taxon>
        <taxon>Triticinae</taxon>
        <taxon>Triticum</taxon>
    </lineage>
</organism>
<dbReference type="EnsemblPlants" id="TuG1812G0400002506.01.T01">
    <property type="protein sequence ID" value="TuG1812G0400002506.01.T01.cds453747"/>
    <property type="gene ID" value="TuG1812G0400002506.01"/>
</dbReference>